<dbReference type="Proteomes" id="UP001164965">
    <property type="component" value="Plasmid unnamed2"/>
</dbReference>
<evidence type="ECO:0000313" key="4">
    <source>
        <dbReference type="Proteomes" id="UP001164965"/>
    </source>
</evidence>
<dbReference type="RefSeq" id="WP_265385080.1">
    <property type="nucleotide sequence ID" value="NZ_CP110617.1"/>
</dbReference>
<proteinExistence type="predicted"/>
<reference evidence="3" key="1">
    <citation type="submission" date="2022-10" db="EMBL/GenBank/DDBJ databases">
        <title>Rhodococcus sp.75.</title>
        <authorList>
            <person name="Sun M."/>
        </authorList>
    </citation>
    <scope>NUCLEOTIDE SEQUENCE</scope>
    <source>
        <strain evidence="3">75</strain>
        <plasmid evidence="3">unnamed2</plasmid>
    </source>
</reference>
<dbReference type="CDD" id="cd01014">
    <property type="entry name" value="nicotinamidase_related"/>
    <property type="match status" value="1"/>
</dbReference>
<protein>
    <submittedName>
        <fullName evidence="3">Cysteine hydrolase</fullName>
    </submittedName>
</protein>
<dbReference type="InterPro" id="IPR036380">
    <property type="entry name" value="Isochorismatase-like_sf"/>
</dbReference>
<evidence type="ECO:0000256" key="1">
    <source>
        <dbReference type="ARBA" id="ARBA00022801"/>
    </source>
</evidence>
<dbReference type="PANTHER" id="PTHR43540">
    <property type="entry name" value="PEROXYUREIDOACRYLATE/UREIDOACRYLATE AMIDOHYDROLASE-RELATED"/>
    <property type="match status" value="1"/>
</dbReference>
<feature type="domain" description="Isochorismatase-like" evidence="2">
    <location>
        <begin position="23"/>
        <end position="184"/>
    </location>
</feature>
<geneLocation type="plasmid" evidence="3 4">
    <name>unnamed2</name>
</geneLocation>
<accession>A0ABY6P6I6</accession>
<dbReference type="GO" id="GO:0016787">
    <property type="term" value="F:hydrolase activity"/>
    <property type="evidence" value="ECO:0007669"/>
    <property type="project" value="UniProtKB-KW"/>
</dbReference>
<keyword evidence="4" id="KW-1185">Reference proteome</keyword>
<dbReference type="SUPFAM" id="SSF52499">
    <property type="entry name" value="Isochorismatase-like hydrolases"/>
    <property type="match status" value="1"/>
</dbReference>
<dbReference type="InterPro" id="IPR000868">
    <property type="entry name" value="Isochorismatase-like_dom"/>
</dbReference>
<organism evidence="3 4">
    <name type="scientific">Rhodococcus antarcticus</name>
    <dbReference type="NCBI Taxonomy" id="2987751"/>
    <lineage>
        <taxon>Bacteria</taxon>
        <taxon>Bacillati</taxon>
        <taxon>Actinomycetota</taxon>
        <taxon>Actinomycetes</taxon>
        <taxon>Mycobacteriales</taxon>
        <taxon>Nocardiaceae</taxon>
        <taxon>Rhodococcus</taxon>
    </lineage>
</organism>
<keyword evidence="1 3" id="KW-0378">Hydrolase</keyword>
<keyword evidence="3" id="KW-0614">Plasmid</keyword>
<sequence length="199" mass="20559">MAVNPTLRTLSGLPSVPASLAESILILVDMQNTYTGGVLELEGAQAALDEGAALLERARTAGIPVVHIQHDDGVGSLFDVTAESGAFVARVAPRKDEPVVVKGYPNAFTETELLALLSESSRRDLVIAGFMTHMCVNSTARGAFSLGYRPTIVAGATATRALPGLDDQVVSAAALQAASLASITDMFGLVVPAATDLPD</sequence>
<dbReference type="EMBL" id="CP110617">
    <property type="protein sequence ID" value="UZJ26976.1"/>
    <property type="molecule type" value="Genomic_DNA"/>
</dbReference>
<gene>
    <name evidence="3" type="ORF">RHODO2019_19015</name>
</gene>
<name>A0ABY6P6I6_9NOCA</name>
<evidence type="ECO:0000259" key="2">
    <source>
        <dbReference type="Pfam" id="PF00857"/>
    </source>
</evidence>
<dbReference type="Gene3D" id="3.40.50.850">
    <property type="entry name" value="Isochorismatase-like"/>
    <property type="match status" value="1"/>
</dbReference>
<evidence type="ECO:0000313" key="3">
    <source>
        <dbReference type="EMBL" id="UZJ26976.1"/>
    </source>
</evidence>
<dbReference type="InterPro" id="IPR050272">
    <property type="entry name" value="Isochorismatase-like_hydrls"/>
</dbReference>
<dbReference type="PANTHER" id="PTHR43540:SF15">
    <property type="entry name" value="BLR5631 PROTEIN"/>
    <property type="match status" value="1"/>
</dbReference>
<dbReference type="Pfam" id="PF00857">
    <property type="entry name" value="Isochorismatase"/>
    <property type="match status" value="1"/>
</dbReference>